<evidence type="ECO:0000256" key="1">
    <source>
        <dbReference type="ARBA" id="ARBA00009013"/>
    </source>
</evidence>
<dbReference type="AlphaFoldDB" id="A0A7W0HPC3"/>
<dbReference type="EMBL" id="JACDUR010000002">
    <property type="protein sequence ID" value="MBA2890723.1"/>
    <property type="molecule type" value="Genomic_DNA"/>
</dbReference>
<accession>A0A7W0HPC3</accession>
<dbReference type="Pfam" id="PF01740">
    <property type="entry name" value="STAS"/>
    <property type="match status" value="1"/>
</dbReference>
<feature type="domain" description="STAS" evidence="3">
    <location>
        <begin position="1"/>
        <end position="110"/>
    </location>
</feature>
<evidence type="ECO:0000313" key="4">
    <source>
        <dbReference type="EMBL" id="MBA2890723.1"/>
    </source>
</evidence>
<comment type="caution">
    <text evidence="4">The sequence shown here is derived from an EMBL/GenBank/DDBJ whole genome shotgun (WGS) entry which is preliminary data.</text>
</comment>
<evidence type="ECO:0000259" key="3">
    <source>
        <dbReference type="PROSITE" id="PS50801"/>
    </source>
</evidence>
<proteinExistence type="inferred from homology"/>
<sequence length="112" mass="12185">MEYSLREIGDVTVVTASGEIDAATLPPLSAEVLKLLRRPRPRLIIDLSTVAFLDSTGLALLVKATNQSRDNGGRLAVIGADPVRLRVIWLTHLDKFLPLQDSLEAALEQVQA</sequence>
<comment type="similarity">
    <text evidence="1 2">Belongs to the anti-sigma-factor antagonist family.</text>
</comment>
<gene>
    <name evidence="4" type="ORF">HNR30_002064</name>
</gene>
<evidence type="ECO:0000313" key="5">
    <source>
        <dbReference type="Proteomes" id="UP000530928"/>
    </source>
</evidence>
<reference evidence="4 5" key="1">
    <citation type="submission" date="2020-07" db="EMBL/GenBank/DDBJ databases">
        <title>Genomic Encyclopedia of Type Strains, Phase IV (KMG-IV): sequencing the most valuable type-strain genomes for metagenomic binning, comparative biology and taxonomic classification.</title>
        <authorList>
            <person name="Goeker M."/>
        </authorList>
    </citation>
    <scope>NUCLEOTIDE SEQUENCE [LARGE SCALE GENOMIC DNA]</scope>
    <source>
        <strain evidence="4 5">DSM 45533</strain>
    </source>
</reference>
<dbReference type="PANTHER" id="PTHR33495:SF2">
    <property type="entry name" value="ANTI-SIGMA FACTOR ANTAGONIST TM_1081-RELATED"/>
    <property type="match status" value="1"/>
</dbReference>
<dbReference type="GO" id="GO:0043856">
    <property type="term" value="F:anti-sigma factor antagonist activity"/>
    <property type="evidence" value="ECO:0007669"/>
    <property type="project" value="InterPro"/>
</dbReference>
<dbReference type="Proteomes" id="UP000530928">
    <property type="component" value="Unassembled WGS sequence"/>
</dbReference>
<dbReference type="PANTHER" id="PTHR33495">
    <property type="entry name" value="ANTI-SIGMA FACTOR ANTAGONIST TM_1081-RELATED-RELATED"/>
    <property type="match status" value="1"/>
</dbReference>
<dbReference type="RefSeq" id="WP_181609513.1">
    <property type="nucleotide sequence ID" value="NZ_BAABAM010000006.1"/>
</dbReference>
<keyword evidence="5" id="KW-1185">Reference proteome</keyword>
<dbReference type="Gene3D" id="3.30.750.24">
    <property type="entry name" value="STAS domain"/>
    <property type="match status" value="1"/>
</dbReference>
<evidence type="ECO:0000256" key="2">
    <source>
        <dbReference type="RuleBase" id="RU003749"/>
    </source>
</evidence>
<dbReference type="InterPro" id="IPR002645">
    <property type="entry name" value="STAS_dom"/>
</dbReference>
<dbReference type="SUPFAM" id="SSF52091">
    <property type="entry name" value="SpoIIaa-like"/>
    <property type="match status" value="1"/>
</dbReference>
<dbReference type="InterPro" id="IPR036513">
    <property type="entry name" value="STAS_dom_sf"/>
</dbReference>
<organism evidence="4 5">
    <name type="scientific">Nonomuraea soli</name>
    <dbReference type="NCBI Taxonomy" id="1032476"/>
    <lineage>
        <taxon>Bacteria</taxon>
        <taxon>Bacillati</taxon>
        <taxon>Actinomycetota</taxon>
        <taxon>Actinomycetes</taxon>
        <taxon>Streptosporangiales</taxon>
        <taxon>Streptosporangiaceae</taxon>
        <taxon>Nonomuraea</taxon>
    </lineage>
</organism>
<name>A0A7W0HPC3_9ACTN</name>
<dbReference type="PROSITE" id="PS50801">
    <property type="entry name" value="STAS"/>
    <property type="match status" value="1"/>
</dbReference>
<dbReference type="NCBIfam" id="TIGR00377">
    <property type="entry name" value="ant_ant_sig"/>
    <property type="match status" value="1"/>
</dbReference>
<dbReference type="InterPro" id="IPR003658">
    <property type="entry name" value="Anti-sigma_ant"/>
</dbReference>
<protein>
    <recommendedName>
        <fullName evidence="2">Anti-sigma factor antagonist</fullName>
    </recommendedName>
</protein>
<dbReference type="CDD" id="cd07043">
    <property type="entry name" value="STAS_anti-anti-sigma_factors"/>
    <property type="match status" value="1"/>
</dbReference>